<dbReference type="OrthoDB" id="536504at2759"/>
<reference evidence="10" key="1">
    <citation type="journal article" date="2020" name="bioRxiv">
        <title>Comparative genomics of Chlamydomonas.</title>
        <authorList>
            <person name="Craig R.J."/>
            <person name="Hasan A.R."/>
            <person name="Ness R.W."/>
            <person name="Keightley P.D."/>
        </authorList>
    </citation>
    <scope>NUCLEOTIDE SEQUENCE</scope>
    <source>
        <strain evidence="10">CCAP 11/70</strain>
    </source>
</reference>
<keyword evidence="2" id="KW-0808">Transferase</keyword>
<dbReference type="Proteomes" id="UP000612055">
    <property type="component" value="Unassembled WGS sequence"/>
</dbReference>
<keyword evidence="5 6" id="KW-0067">ATP-binding</keyword>
<dbReference type="EMBL" id="JAEHOE010000056">
    <property type="protein sequence ID" value="KAG2491092.1"/>
    <property type="molecule type" value="Genomic_DNA"/>
</dbReference>
<proteinExistence type="predicted"/>
<accession>A0A835XWU2</accession>
<dbReference type="SMART" id="SM00220">
    <property type="entry name" value="S_TKc"/>
    <property type="match status" value="1"/>
</dbReference>
<evidence type="ECO:0000313" key="11">
    <source>
        <dbReference type="Proteomes" id="UP000612055"/>
    </source>
</evidence>
<dbReference type="InterPro" id="IPR008271">
    <property type="entry name" value="Ser/Thr_kinase_AS"/>
</dbReference>
<dbReference type="InterPro" id="IPR011009">
    <property type="entry name" value="Kinase-like_dom_sf"/>
</dbReference>
<comment type="caution">
    <text evidence="10">The sequence shown here is derived from an EMBL/GenBank/DDBJ whole genome shotgun (WGS) entry which is preliminary data.</text>
</comment>
<dbReference type="InterPro" id="IPR051681">
    <property type="entry name" value="Ser/Thr_Kinases-Pseudokinases"/>
</dbReference>
<dbReference type="PROSITE" id="PS00108">
    <property type="entry name" value="PROTEIN_KINASE_ST"/>
    <property type="match status" value="1"/>
</dbReference>
<feature type="compositionally biased region" description="Low complexity" evidence="7">
    <location>
        <begin position="306"/>
        <end position="318"/>
    </location>
</feature>
<evidence type="ECO:0000256" key="1">
    <source>
        <dbReference type="ARBA" id="ARBA00022527"/>
    </source>
</evidence>
<evidence type="ECO:0000256" key="3">
    <source>
        <dbReference type="ARBA" id="ARBA00022741"/>
    </source>
</evidence>
<dbReference type="InterPro" id="IPR017441">
    <property type="entry name" value="Protein_kinase_ATP_BS"/>
</dbReference>
<dbReference type="AlphaFoldDB" id="A0A835XWU2"/>
<dbReference type="InterPro" id="IPR001245">
    <property type="entry name" value="Ser-Thr/Tyr_kinase_cat_dom"/>
</dbReference>
<dbReference type="GO" id="GO:0004674">
    <property type="term" value="F:protein serine/threonine kinase activity"/>
    <property type="evidence" value="ECO:0007669"/>
    <property type="project" value="UniProtKB-KW"/>
</dbReference>
<evidence type="ECO:0000256" key="8">
    <source>
        <dbReference type="SAM" id="Phobius"/>
    </source>
</evidence>
<dbReference type="Gene3D" id="1.10.510.10">
    <property type="entry name" value="Transferase(Phosphotransferase) domain 1"/>
    <property type="match status" value="1"/>
</dbReference>
<keyword evidence="4" id="KW-0418">Kinase</keyword>
<gene>
    <name evidence="10" type="ORF">HYH03_010536</name>
</gene>
<organism evidence="10 11">
    <name type="scientific">Edaphochlamys debaryana</name>
    <dbReference type="NCBI Taxonomy" id="47281"/>
    <lineage>
        <taxon>Eukaryota</taxon>
        <taxon>Viridiplantae</taxon>
        <taxon>Chlorophyta</taxon>
        <taxon>core chlorophytes</taxon>
        <taxon>Chlorophyceae</taxon>
        <taxon>CS clade</taxon>
        <taxon>Chlamydomonadales</taxon>
        <taxon>Chlamydomonadales incertae sedis</taxon>
        <taxon>Edaphochlamys</taxon>
    </lineage>
</organism>
<evidence type="ECO:0000256" key="7">
    <source>
        <dbReference type="SAM" id="MobiDB-lite"/>
    </source>
</evidence>
<dbReference type="PANTHER" id="PTHR44329:SF214">
    <property type="entry name" value="PROTEIN KINASE DOMAIN-CONTAINING PROTEIN"/>
    <property type="match status" value="1"/>
</dbReference>
<feature type="domain" description="Protein kinase" evidence="9">
    <location>
        <begin position="400"/>
        <end position="669"/>
    </location>
</feature>
<feature type="binding site" evidence="6">
    <location>
        <position position="427"/>
    </location>
    <ligand>
        <name>ATP</name>
        <dbReference type="ChEBI" id="CHEBI:30616"/>
    </ligand>
</feature>
<dbReference type="PROSITE" id="PS00107">
    <property type="entry name" value="PROTEIN_KINASE_ATP"/>
    <property type="match status" value="1"/>
</dbReference>
<dbReference type="PROSITE" id="PS50011">
    <property type="entry name" value="PROTEIN_KINASE_DOM"/>
    <property type="match status" value="1"/>
</dbReference>
<dbReference type="Gene3D" id="3.30.200.20">
    <property type="entry name" value="Phosphorylase Kinase, domain 1"/>
    <property type="match status" value="1"/>
</dbReference>
<feature type="region of interest" description="Disordered" evidence="7">
    <location>
        <begin position="291"/>
        <end position="349"/>
    </location>
</feature>
<evidence type="ECO:0000313" key="10">
    <source>
        <dbReference type="EMBL" id="KAG2491092.1"/>
    </source>
</evidence>
<name>A0A835XWU2_9CHLO</name>
<evidence type="ECO:0000256" key="5">
    <source>
        <dbReference type="ARBA" id="ARBA00022840"/>
    </source>
</evidence>
<sequence length="679" mass="71015">MAGSMLILEDMVIAYDAPDGGQLAPQPQASATWGWARGLQFGLLTRSPEGTRGAVVLARHIAGIISVCLPLKAFAQSFGGGARPPELPGQQVVSASAGSWDFIDGCTNDTSAPPAQRCWAAAYAVEDMAKPAADLDEAFNPTPTHYNMAMQNSVVLCARVLDQACVDSLGPLGCIMAAREEREGQVLSAAPELFDAAGDASGGGMGPGRRRAEGPVLAGCVVGGTVGLLAAAAVALLAVRAARRRKNRSQLEAAMPGMGDNSNDSVAGAAMLQVALAVRAGCCGGALTKPCGSDPAESAAPKDARGGLSPGDPLSPEGSGSGPGPRPHSASGPYPPQPPRRPVPAGNAAANEAAVLSAQTPLHDLSVHLQVLKDFATGGAAPPGEALGAPVPLPPDNVVRLTGRVLGRGAYARVEEGTYRGQCVAVKQLLDCCWEEAADRYGSYLQELEVLGRCDHPNIVRVLAASVQHGLPPVLVLELMETSLDKVLYGTPGSLLPMRLVLHVAAEVARGLSYLHPTVVHRDVKPANVLISDPHGDRPVVKLSDFGLARLRETALVTTQPAGTMPYVAPECFDVTCYALTHRMDCYSFGVMLWECLAGARPWDGVNGMQVAFRVSMLSHRLPLPAHGSPGGGDQRRWPPRLVALLRQCWEAEPLRRPAAADIVKVLALAQEDERRGRS</sequence>
<dbReference type="SUPFAM" id="SSF56112">
    <property type="entry name" value="Protein kinase-like (PK-like)"/>
    <property type="match status" value="1"/>
</dbReference>
<protein>
    <recommendedName>
        <fullName evidence="9">Protein kinase domain-containing protein</fullName>
    </recommendedName>
</protein>
<keyword evidence="8" id="KW-0812">Transmembrane</keyword>
<keyword evidence="8" id="KW-0472">Membrane</keyword>
<keyword evidence="8" id="KW-1133">Transmembrane helix</keyword>
<keyword evidence="3 6" id="KW-0547">Nucleotide-binding</keyword>
<dbReference type="Pfam" id="PF07714">
    <property type="entry name" value="PK_Tyr_Ser-Thr"/>
    <property type="match status" value="1"/>
</dbReference>
<keyword evidence="1" id="KW-0723">Serine/threonine-protein kinase</keyword>
<keyword evidence="11" id="KW-1185">Reference proteome</keyword>
<evidence type="ECO:0000256" key="4">
    <source>
        <dbReference type="ARBA" id="ARBA00022777"/>
    </source>
</evidence>
<dbReference type="InterPro" id="IPR000719">
    <property type="entry name" value="Prot_kinase_dom"/>
</dbReference>
<feature type="compositionally biased region" description="Pro residues" evidence="7">
    <location>
        <begin position="333"/>
        <end position="342"/>
    </location>
</feature>
<dbReference type="GO" id="GO:0005524">
    <property type="term" value="F:ATP binding"/>
    <property type="evidence" value="ECO:0007669"/>
    <property type="project" value="UniProtKB-UniRule"/>
</dbReference>
<evidence type="ECO:0000259" key="9">
    <source>
        <dbReference type="PROSITE" id="PS50011"/>
    </source>
</evidence>
<dbReference type="PANTHER" id="PTHR44329">
    <property type="entry name" value="SERINE/THREONINE-PROTEIN KINASE TNNI3K-RELATED"/>
    <property type="match status" value="1"/>
</dbReference>
<evidence type="ECO:0000256" key="2">
    <source>
        <dbReference type="ARBA" id="ARBA00022679"/>
    </source>
</evidence>
<evidence type="ECO:0000256" key="6">
    <source>
        <dbReference type="PROSITE-ProRule" id="PRU10141"/>
    </source>
</evidence>
<feature type="transmembrane region" description="Helical" evidence="8">
    <location>
        <begin position="216"/>
        <end position="239"/>
    </location>
</feature>